<evidence type="ECO:0000256" key="2">
    <source>
        <dbReference type="ARBA" id="ARBA00007834"/>
    </source>
</evidence>
<dbReference type="InterPro" id="IPR011990">
    <property type="entry name" value="TPR-like_helical_dom_sf"/>
</dbReference>
<evidence type="ECO:0000256" key="4">
    <source>
        <dbReference type="ARBA" id="ARBA00022803"/>
    </source>
</evidence>
<dbReference type="GO" id="GO:0050660">
    <property type="term" value="F:flavin adenine dinucleotide binding"/>
    <property type="evidence" value="ECO:0007669"/>
    <property type="project" value="InterPro"/>
</dbReference>
<evidence type="ECO:0000256" key="1">
    <source>
        <dbReference type="ARBA" id="ARBA00004138"/>
    </source>
</evidence>
<dbReference type="GO" id="GO:0120170">
    <property type="term" value="F:intraciliary transport particle B binding"/>
    <property type="evidence" value="ECO:0007669"/>
    <property type="project" value="TreeGrafter"/>
</dbReference>
<dbReference type="Pfam" id="PF00732">
    <property type="entry name" value="GMC_oxred_N"/>
    <property type="match status" value="1"/>
</dbReference>
<comment type="subcellular location">
    <subcellularLocation>
        <location evidence="1">Cell projection</location>
        <location evidence="1">Cilium</location>
    </subcellularLocation>
</comment>
<keyword evidence="3" id="KW-0677">Repeat</keyword>
<dbReference type="GO" id="GO:0030992">
    <property type="term" value="C:intraciliary transport particle B"/>
    <property type="evidence" value="ECO:0007669"/>
    <property type="project" value="TreeGrafter"/>
</dbReference>
<feature type="domain" description="Glucose-methanol-choline oxidoreductase N-terminal" evidence="8">
    <location>
        <begin position="301"/>
        <end position="315"/>
    </location>
</feature>
<dbReference type="GO" id="GO:0035735">
    <property type="term" value="P:intraciliary transport involved in cilium assembly"/>
    <property type="evidence" value="ECO:0007669"/>
    <property type="project" value="TreeGrafter"/>
</dbReference>
<gene>
    <name evidence="9" type="ORF">DCHRY22_LOCUS15123</name>
</gene>
<evidence type="ECO:0000259" key="8">
    <source>
        <dbReference type="PROSITE" id="PS00624"/>
    </source>
</evidence>
<dbReference type="InterPro" id="IPR030511">
    <property type="entry name" value="TTC26"/>
</dbReference>
<dbReference type="SUPFAM" id="SSF54373">
    <property type="entry name" value="FAD-linked reductases, C-terminal domain"/>
    <property type="match status" value="1"/>
</dbReference>
<organism evidence="9 10">
    <name type="scientific">Danaus chrysippus</name>
    <name type="common">African queen</name>
    <dbReference type="NCBI Taxonomy" id="151541"/>
    <lineage>
        <taxon>Eukaryota</taxon>
        <taxon>Metazoa</taxon>
        <taxon>Ecdysozoa</taxon>
        <taxon>Arthropoda</taxon>
        <taxon>Hexapoda</taxon>
        <taxon>Insecta</taxon>
        <taxon>Pterygota</taxon>
        <taxon>Neoptera</taxon>
        <taxon>Endopterygota</taxon>
        <taxon>Lepidoptera</taxon>
        <taxon>Glossata</taxon>
        <taxon>Ditrysia</taxon>
        <taxon>Papilionoidea</taxon>
        <taxon>Nymphalidae</taxon>
        <taxon>Danainae</taxon>
        <taxon>Danaini</taxon>
        <taxon>Danaina</taxon>
        <taxon>Danaus</taxon>
        <taxon>Anosia</taxon>
    </lineage>
</organism>
<dbReference type="Pfam" id="PF05199">
    <property type="entry name" value="GMC_oxred_C"/>
    <property type="match status" value="1"/>
</dbReference>
<evidence type="ECO:0000256" key="3">
    <source>
        <dbReference type="ARBA" id="ARBA00022737"/>
    </source>
</evidence>
<feature type="domain" description="Glucose-methanol-choline oxidoreductase N-terminal" evidence="7">
    <location>
        <begin position="122"/>
        <end position="145"/>
    </location>
</feature>
<keyword evidence="4" id="KW-0802">TPR repeat</keyword>
<evidence type="ECO:0000256" key="5">
    <source>
        <dbReference type="ARBA" id="ARBA00023273"/>
    </source>
</evidence>
<dbReference type="GO" id="GO:0036064">
    <property type="term" value="C:ciliary basal body"/>
    <property type="evidence" value="ECO:0007669"/>
    <property type="project" value="TreeGrafter"/>
</dbReference>
<comment type="similarity">
    <text evidence="2">Belongs to the IFT56 family.</text>
</comment>
<dbReference type="InterPro" id="IPR007867">
    <property type="entry name" value="GMC_OxRtase_C"/>
</dbReference>
<dbReference type="Gene3D" id="1.25.40.10">
    <property type="entry name" value="Tetratricopeptide repeat domain"/>
    <property type="match status" value="2"/>
</dbReference>
<dbReference type="GO" id="GO:0097546">
    <property type="term" value="C:ciliary base"/>
    <property type="evidence" value="ECO:0007669"/>
    <property type="project" value="TreeGrafter"/>
</dbReference>
<dbReference type="InterPro" id="IPR036188">
    <property type="entry name" value="FAD/NAD-bd_sf"/>
</dbReference>
<dbReference type="Gene3D" id="3.50.50.60">
    <property type="entry name" value="FAD/NAD(P)-binding domain"/>
    <property type="match status" value="1"/>
</dbReference>
<evidence type="ECO:0000256" key="6">
    <source>
        <dbReference type="RuleBase" id="RU003968"/>
    </source>
</evidence>
<dbReference type="Proteomes" id="UP000789524">
    <property type="component" value="Unassembled WGS sequence"/>
</dbReference>
<sequence length="1142" mass="129194">MDPETAISSAVTVQLALKVIALTLDLTAYLFPKQYNVNDDDTFDFIIIGAGSAGSIIANRLSEIEHFKVLIIEAGGDPPLEVMYPGLLSYTYHSHIDWNITSQYDGMTAQCRKDKVIPLFSGRVLGGSSSINCMYYTRGKPYDYNRWAQLVDDETWKWENVLPYFIKSERMLDKDVLKSATGKLHGRHGEIGVTRNVDNNTRIFLHSLKKDGVPVTMDYNDNKTLGYSDVFFTLADGYRQSTGYRFLGAANNRPNLYLLKNTVATKILFNDDKRAYAVEVVTENEKKLTLKATKEIIVSAGALKSPQLLMLSGIGPKDHLRTLNIDVIADLPVGKNLQDHLAIPIFHTLTKNKKKSFPKPLNPHVYPYSALVGFIALDKSQSYPDYESTINIIEDGAKDYLQVYSFVYQYSNNVSEIIYNYAKESTIIETLITDLHPKSRGEILLRSANPFDDPLVYTGYLSEEEDLDKTIRYIKDYLRLTETSYFKKNNAKMINIIGNTCKGFKFGSKDYWKCYIQCTLNNMTHYSGTCALGSVLDSRLLVRGVKGLRVTDASIMPYIVSGNTNAPTMMLGEKILSRSKPANERSESGNSSKRSFPELEDFILKRDYLGAITMLEFLKHDGNTDVWVIVWSAWCWFHLGEYKRALDLYLEVEGRHNLEDSVSDNITLDLAVCYFYLGMYQESQAAVDKAPNCPLKNRLQFHLAHKLGDEDALMQVHATLRDVPEDQLSLASVHYLRAHYQEAIDVYKKLLLDRRFKRYESDDKDWLKILPSLPSTYMALNVYVALCYYKLDYYDVSQEVLGIYLAQYPTSTVAGNLKACNLFKLYNGKAAENELKQISSEQHTFGQDLVKHNLVVFKNGEGALKVLPELVDVVPEARLNLAGYKLRHREPLEARMLLEPLQPTSPLHYILRAVVAVRLYNETNDEEQMKLAQQSFHIVGSSASECDTIPGRQCMASSYFLAGQFEEVLVYLNSIKSFFVNDDTFNFNYGQAKVATGFYREAEESLLAIQDENIRNSFTYLACLCRCHVMNKEAHLAWEICVKSAGTPDSFALLQLVANDSYRMGQFLVAAKAFHMLDRLDGGPEMWEGLRGAVCGCAQSAAAGARSGQLREALALLRGAHPRAEHIVRPIVRWAHQNRIQV</sequence>
<evidence type="ECO:0000313" key="9">
    <source>
        <dbReference type="EMBL" id="CAG9584552.1"/>
    </source>
</evidence>
<comment type="similarity">
    <text evidence="6">Belongs to the GMC oxidoreductase family.</text>
</comment>
<dbReference type="PANTHER" id="PTHR14781">
    <property type="entry name" value="INTRAFLAGELLAR TRANSPORT PROTEIN 56"/>
    <property type="match status" value="1"/>
</dbReference>
<dbReference type="PROSITE" id="PS00624">
    <property type="entry name" value="GMC_OXRED_2"/>
    <property type="match status" value="1"/>
</dbReference>
<evidence type="ECO:0000313" key="10">
    <source>
        <dbReference type="Proteomes" id="UP000789524"/>
    </source>
</evidence>
<dbReference type="Gene3D" id="3.30.560.10">
    <property type="entry name" value="Glucose Oxidase, domain 3"/>
    <property type="match status" value="1"/>
</dbReference>
<keyword evidence="6" id="KW-0274">FAD</keyword>
<keyword evidence="5" id="KW-0966">Cell projection</keyword>
<proteinExistence type="inferred from homology"/>
<name>A0A8J2RAI8_9NEOP</name>
<reference evidence="9" key="1">
    <citation type="submission" date="2021-09" db="EMBL/GenBank/DDBJ databases">
        <authorList>
            <person name="Martin H S."/>
        </authorList>
    </citation>
    <scope>NUCLEOTIDE SEQUENCE</scope>
</reference>
<keyword evidence="10" id="KW-1185">Reference proteome</keyword>
<dbReference type="SUPFAM" id="SSF48452">
    <property type="entry name" value="TPR-like"/>
    <property type="match status" value="2"/>
</dbReference>
<accession>A0A8J2RAI8</accession>
<dbReference type="GO" id="GO:0035720">
    <property type="term" value="P:intraciliary anterograde transport"/>
    <property type="evidence" value="ECO:0007669"/>
    <property type="project" value="TreeGrafter"/>
</dbReference>
<dbReference type="AlphaFoldDB" id="A0A8J2RAI8"/>
<dbReference type="PANTHER" id="PTHR14781:SF0">
    <property type="entry name" value="INTRAFLAGELLAR TRANSPORT PROTEIN 56"/>
    <property type="match status" value="1"/>
</dbReference>
<protein>
    <submittedName>
        <fullName evidence="9">(African queen) hypothetical protein</fullName>
    </submittedName>
</protein>
<dbReference type="GO" id="GO:0016614">
    <property type="term" value="F:oxidoreductase activity, acting on CH-OH group of donors"/>
    <property type="evidence" value="ECO:0007669"/>
    <property type="project" value="InterPro"/>
</dbReference>
<evidence type="ECO:0000259" key="7">
    <source>
        <dbReference type="PROSITE" id="PS00623"/>
    </source>
</evidence>
<dbReference type="EMBL" id="CAKASE010000082">
    <property type="protein sequence ID" value="CAG9584552.1"/>
    <property type="molecule type" value="Genomic_DNA"/>
</dbReference>
<dbReference type="OrthoDB" id="95390at2759"/>
<dbReference type="PROSITE" id="PS00623">
    <property type="entry name" value="GMC_OXRED_1"/>
    <property type="match status" value="1"/>
</dbReference>
<keyword evidence="6" id="KW-0285">Flavoprotein</keyword>
<dbReference type="InterPro" id="IPR000172">
    <property type="entry name" value="GMC_OxRdtase_N"/>
</dbReference>
<dbReference type="SUPFAM" id="SSF51905">
    <property type="entry name" value="FAD/NAD(P)-binding domain"/>
    <property type="match status" value="1"/>
</dbReference>
<comment type="caution">
    <text evidence="9">The sequence shown here is derived from an EMBL/GenBank/DDBJ whole genome shotgun (WGS) entry which is preliminary data.</text>
</comment>